<protein>
    <submittedName>
        <fullName evidence="1">Uncharacterized protein</fullName>
    </submittedName>
</protein>
<dbReference type="EMBL" id="FXTQ01000002">
    <property type="protein sequence ID" value="SMO63809.1"/>
    <property type="molecule type" value="Genomic_DNA"/>
</dbReference>
<dbReference type="Proteomes" id="UP000319267">
    <property type="component" value="Unassembled WGS sequence"/>
</dbReference>
<organism evidence="1 2">
    <name type="scientific">Flavobacterium nitrogenifigens</name>
    <dbReference type="NCBI Taxonomy" id="1617283"/>
    <lineage>
        <taxon>Bacteria</taxon>
        <taxon>Pseudomonadati</taxon>
        <taxon>Bacteroidota</taxon>
        <taxon>Flavobacteriia</taxon>
        <taxon>Flavobacteriales</taxon>
        <taxon>Flavobacteriaceae</taxon>
        <taxon>Flavobacterium</taxon>
    </lineage>
</organism>
<dbReference type="RefSeq" id="WP_111377702.1">
    <property type="nucleotide sequence ID" value="NZ_CP043612.1"/>
</dbReference>
<evidence type="ECO:0000313" key="1">
    <source>
        <dbReference type="EMBL" id="SMO63809.1"/>
    </source>
</evidence>
<accession>A0A521CWH5</accession>
<reference evidence="1 2" key="1">
    <citation type="submission" date="2017-05" db="EMBL/GenBank/DDBJ databases">
        <authorList>
            <person name="Varghese N."/>
            <person name="Submissions S."/>
        </authorList>
    </citation>
    <scope>NUCLEOTIDE SEQUENCE [LARGE SCALE GENOMIC DNA]</scope>
    <source>
        <strain evidence="1 2">DSM 29982</strain>
    </source>
</reference>
<keyword evidence="2" id="KW-1185">Reference proteome</keyword>
<name>A0A521CWH5_9FLAO</name>
<dbReference type="AlphaFoldDB" id="A0A521CWH5"/>
<dbReference type="PROSITE" id="PS51257">
    <property type="entry name" value="PROKAR_LIPOPROTEIN"/>
    <property type="match status" value="1"/>
</dbReference>
<proteinExistence type="predicted"/>
<evidence type="ECO:0000313" key="2">
    <source>
        <dbReference type="Proteomes" id="UP000319267"/>
    </source>
</evidence>
<sequence>MKKVVFSILIVFLSCKSEESPLVTEYRNMAFHDIEADSVKTFGFGLPLPPRDSLELSRNNRKTAIYQKYGLYIKNLGCIVGDKELDAAANEYRKITDVYLEKRNGKGWEEKMSIEVNNLK</sequence>
<gene>
    <name evidence="1" type="ORF">SAMN06265220_102740</name>
</gene>
<dbReference type="OrthoDB" id="1350491at2"/>